<dbReference type="Proteomes" id="UP000179621">
    <property type="component" value="Unassembled WGS sequence"/>
</dbReference>
<proteinExistence type="predicted"/>
<sequence>MTRRISVADRDFFCKLILAALTPEPQARMYGWITRIINIFHTNSEILIQIRQFTSQVCEFQLDFTRGR</sequence>
<evidence type="ECO:0000313" key="1">
    <source>
        <dbReference type="EMBL" id="OHU13881.1"/>
    </source>
</evidence>
<evidence type="ECO:0000313" key="2">
    <source>
        <dbReference type="Proteomes" id="UP000179621"/>
    </source>
</evidence>
<reference evidence="1 2" key="1">
    <citation type="submission" date="2016-10" db="EMBL/GenBank/DDBJ databases">
        <title>Evaluation of Human, Animal and Environmental Mycobacterium chelonae Isolates by Core Genome Phylogenomic Analysis, Targeted Gene Comparison, and Anti-microbial Susceptibility Patterns: A Tale of Mistaken Identities.</title>
        <authorList>
            <person name="Fogelson S.B."/>
            <person name="Camus A.C."/>
            <person name="Lorenz W."/>
            <person name="Vasireddy R."/>
            <person name="Vasireddy S."/>
            <person name="Smith T."/>
            <person name="Brown-Elliott B.A."/>
            <person name="Wallace R.J.Jr."/>
            <person name="Hasan N.A."/>
            <person name="Reischl U."/>
            <person name="Sanchez S."/>
        </authorList>
    </citation>
    <scope>NUCLEOTIDE SEQUENCE [LARGE SCALE GENOMIC DNA]</scope>
    <source>
        <strain evidence="1 2">8528</strain>
    </source>
</reference>
<organism evidence="1 2">
    <name type="scientific">Mycobacteroides saopaulense</name>
    <dbReference type="NCBI Taxonomy" id="1578165"/>
    <lineage>
        <taxon>Bacteria</taxon>
        <taxon>Bacillati</taxon>
        <taxon>Actinomycetota</taxon>
        <taxon>Actinomycetes</taxon>
        <taxon>Mycobacteriales</taxon>
        <taxon>Mycobacteriaceae</taxon>
        <taxon>Mycobacteroides</taxon>
    </lineage>
</organism>
<gene>
    <name evidence="1" type="ORF">BKG73_04220</name>
</gene>
<dbReference type="EMBL" id="MLIH01000002">
    <property type="protein sequence ID" value="OHU13881.1"/>
    <property type="molecule type" value="Genomic_DNA"/>
</dbReference>
<comment type="caution">
    <text evidence="1">The sequence shown here is derived from an EMBL/GenBank/DDBJ whole genome shotgun (WGS) entry which is preliminary data.</text>
</comment>
<protein>
    <submittedName>
        <fullName evidence="1">Uncharacterized protein</fullName>
    </submittedName>
</protein>
<accession>A0ABX3C5X5</accession>
<name>A0ABX3C5X5_9MYCO</name>
<keyword evidence="2" id="KW-1185">Reference proteome</keyword>